<protein>
    <recommendedName>
        <fullName evidence="6">RING-type domain-containing protein</fullName>
    </recommendedName>
</protein>
<dbReference type="InterPro" id="IPR001841">
    <property type="entry name" value="Znf_RING"/>
</dbReference>
<keyword evidence="8" id="KW-1185">Reference proteome</keyword>
<keyword evidence="3" id="KW-0862">Zinc</keyword>
<reference evidence="7 8" key="1">
    <citation type="journal article" date="2016" name="Genome Biol. Evol.">
        <title>Gene Family Evolution Reflects Adaptation to Soil Environmental Stressors in the Genome of the Collembolan Orchesella cincta.</title>
        <authorList>
            <person name="Faddeeva-Vakhrusheva A."/>
            <person name="Derks M.F."/>
            <person name="Anvar S.Y."/>
            <person name="Agamennone V."/>
            <person name="Suring W."/>
            <person name="Smit S."/>
            <person name="van Straalen N.M."/>
            <person name="Roelofs D."/>
        </authorList>
    </citation>
    <scope>NUCLEOTIDE SEQUENCE [LARGE SCALE GENOMIC DNA]</scope>
    <source>
        <tissue evidence="7">Mixed pool</tissue>
    </source>
</reference>
<accession>A0A1D2MVZ1</accession>
<dbReference type="Pfam" id="PF00097">
    <property type="entry name" value="zf-C3HC4"/>
    <property type="match status" value="1"/>
</dbReference>
<dbReference type="SUPFAM" id="SSF57850">
    <property type="entry name" value="RING/U-box"/>
    <property type="match status" value="1"/>
</dbReference>
<feature type="region of interest" description="Disordered" evidence="5">
    <location>
        <begin position="640"/>
        <end position="678"/>
    </location>
</feature>
<evidence type="ECO:0000256" key="1">
    <source>
        <dbReference type="ARBA" id="ARBA00022723"/>
    </source>
</evidence>
<comment type="caution">
    <text evidence="7">The sequence shown here is derived from an EMBL/GenBank/DDBJ whole genome shotgun (WGS) entry which is preliminary data.</text>
</comment>
<feature type="region of interest" description="Disordered" evidence="5">
    <location>
        <begin position="238"/>
        <end position="263"/>
    </location>
</feature>
<evidence type="ECO:0000313" key="7">
    <source>
        <dbReference type="EMBL" id="ODM97122.1"/>
    </source>
</evidence>
<dbReference type="PANTHER" id="PTHR10131">
    <property type="entry name" value="TNF RECEPTOR ASSOCIATED FACTOR"/>
    <property type="match status" value="1"/>
</dbReference>
<dbReference type="SMART" id="SM00184">
    <property type="entry name" value="RING"/>
    <property type="match status" value="1"/>
</dbReference>
<dbReference type="InterPro" id="IPR018957">
    <property type="entry name" value="Znf_C3HC4_RING-type"/>
</dbReference>
<feature type="region of interest" description="Disordered" evidence="5">
    <location>
        <begin position="497"/>
        <end position="531"/>
    </location>
</feature>
<feature type="region of interest" description="Disordered" evidence="5">
    <location>
        <begin position="723"/>
        <end position="755"/>
    </location>
</feature>
<sequence length="774" mass="88461">MNIQCFVFHSIFNMSVNENDADSGSSSFQHGLNATINVLRNEYPTVEQNGEGDLTQQSQLLPPLEDCVCPICLEYFIDVVQTRCQHRFCKFCLENWFRISNHRRCPTCRGNVENFYRLPQFQKSICRAIQPELSDEALQERTRLRLVRQTMLENADREQEQTQSLLGRIARNRLHSTNTEVATVPNNNLISNHIINWWDDNRLDLHERLRELIRPTTNEVSIEDVPRVWRRFRRQYPDATERGSTPESRDSVPLARPVVRNSTANPTTPVALAALTDDSFSEAYRRLTSEYDNLQYQQNMMEDYNHHMQSLISAYSKIREGYRDFNYHNSRMQQITDEYQSYFERTASNADTAENNVDYEDYEDLAEAELTEFINSLPSGRAFREGLSEEGEYVGGLRRMQRGSLPERPLERHIRQIRSRFETINRSHNPPPYNSLGMERSIQSRRSQFEAMANDAMTQRLRRFNRDRGLVTPRPFRAASRNISSAAAPDIPVSIPRRENISVNQPQYSLVDDNVPTRDDSGPNNRQLRRRPHDLNHLTRVGTAGDERIRRIARRFIGYERDSITAQPETLMSNPGDTYIQDQNLQSIVEGSTRVAIPTAVVTPVRAIVQEPVRPTTTITSRPLILPRGHMVITYGRNVSSESEEEHRINLVSPTSPSVPVRPLSAPENRSNRNSSRIFHRTEIPHFCGNSLAVSSTPASNTNITVAVNQENRPATTSAALDLNGNSLGGGSSRSQIASINDEHQASQNNSSLSECVMKIFEKSATNSPSERER</sequence>
<dbReference type="Proteomes" id="UP000094527">
    <property type="component" value="Unassembled WGS sequence"/>
</dbReference>
<keyword evidence="1" id="KW-0479">Metal-binding</keyword>
<gene>
    <name evidence="7" type="ORF">Ocin01_09555</name>
</gene>
<evidence type="ECO:0000256" key="4">
    <source>
        <dbReference type="PROSITE-ProRule" id="PRU00175"/>
    </source>
</evidence>
<keyword evidence="2 4" id="KW-0863">Zinc-finger</keyword>
<evidence type="ECO:0000256" key="3">
    <source>
        <dbReference type="ARBA" id="ARBA00022833"/>
    </source>
</evidence>
<dbReference type="InterPro" id="IPR013083">
    <property type="entry name" value="Znf_RING/FYVE/PHD"/>
</dbReference>
<dbReference type="AlphaFoldDB" id="A0A1D2MVZ1"/>
<dbReference type="Gene3D" id="3.30.40.10">
    <property type="entry name" value="Zinc/RING finger domain, C3HC4 (zinc finger)"/>
    <property type="match status" value="1"/>
</dbReference>
<dbReference type="PROSITE" id="PS00518">
    <property type="entry name" value="ZF_RING_1"/>
    <property type="match status" value="1"/>
</dbReference>
<evidence type="ECO:0000256" key="2">
    <source>
        <dbReference type="ARBA" id="ARBA00022771"/>
    </source>
</evidence>
<dbReference type="GO" id="GO:0008270">
    <property type="term" value="F:zinc ion binding"/>
    <property type="evidence" value="ECO:0007669"/>
    <property type="project" value="UniProtKB-KW"/>
</dbReference>
<dbReference type="PROSITE" id="PS50089">
    <property type="entry name" value="ZF_RING_2"/>
    <property type="match status" value="1"/>
</dbReference>
<proteinExistence type="predicted"/>
<dbReference type="EMBL" id="LJIJ01000470">
    <property type="protein sequence ID" value="ODM97122.1"/>
    <property type="molecule type" value="Genomic_DNA"/>
</dbReference>
<feature type="compositionally biased region" description="Low complexity" evidence="5">
    <location>
        <begin position="652"/>
        <end position="661"/>
    </location>
</feature>
<evidence type="ECO:0000259" key="6">
    <source>
        <dbReference type="PROSITE" id="PS50089"/>
    </source>
</evidence>
<evidence type="ECO:0000256" key="5">
    <source>
        <dbReference type="SAM" id="MobiDB-lite"/>
    </source>
</evidence>
<dbReference type="InterPro" id="IPR017907">
    <property type="entry name" value="Znf_RING_CS"/>
</dbReference>
<organism evidence="7 8">
    <name type="scientific">Orchesella cincta</name>
    <name type="common">Springtail</name>
    <name type="synonym">Podura cincta</name>
    <dbReference type="NCBI Taxonomy" id="48709"/>
    <lineage>
        <taxon>Eukaryota</taxon>
        <taxon>Metazoa</taxon>
        <taxon>Ecdysozoa</taxon>
        <taxon>Arthropoda</taxon>
        <taxon>Hexapoda</taxon>
        <taxon>Collembola</taxon>
        <taxon>Entomobryomorpha</taxon>
        <taxon>Entomobryoidea</taxon>
        <taxon>Orchesellidae</taxon>
        <taxon>Orchesellinae</taxon>
        <taxon>Orchesella</taxon>
    </lineage>
</organism>
<dbReference type="PANTHER" id="PTHR10131:SF94">
    <property type="entry name" value="TNF RECEPTOR-ASSOCIATED FACTOR 4"/>
    <property type="match status" value="1"/>
</dbReference>
<evidence type="ECO:0000313" key="8">
    <source>
        <dbReference type="Proteomes" id="UP000094527"/>
    </source>
</evidence>
<dbReference type="STRING" id="48709.A0A1D2MVZ1"/>
<dbReference type="CDD" id="cd16449">
    <property type="entry name" value="RING-HC"/>
    <property type="match status" value="1"/>
</dbReference>
<name>A0A1D2MVZ1_ORCCI</name>
<dbReference type="OrthoDB" id="9049620at2759"/>
<feature type="domain" description="RING-type" evidence="6">
    <location>
        <begin position="69"/>
        <end position="109"/>
    </location>
</feature>
<feature type="compositionally biased region" description="Polar residues" evidence="5">
    <location>
        <begin position="668"/>
        <end position="677"/>
    </location>
</feature>